<feature type="compositionally biased region" description="Basic and acidic residues" evidence="1">
    <location>
        <begin position="16"/>
        <end position="27"/>
    </location>
</feature>
<feature type="compositionally biased region" description="Polar residues" evidence="1">
    <location>
        <begin position="241"/>
        <end position="252"/>
    </location>
</feature>
<feature type="compositionally biased region" description="Polar residues" evidence="1">
    <location>
        <begin position="260"/>
        <end position="271"/>
    </location>
</feature>
<name>A0AAD5S6A7_9FUNG</name>
<feature type="compositionally biased region" description="Basic and acidic residues" evidence="1">
    <location>
        <begin position="789"/>
        <end position="804"/>
    </location>
</feature>
<feature type="compositionally biased region" description="Polar residues" evidence="1">
    <location>
        <begin position="530"/>
        <end position="539"/>
    </location>
</feature>
<feature type="compositionally biased region" description="Acidic residues" evidence="1">
    <location>
        <begin position="879"/>
        <end position="897"/>
    </location>
</feature>
<feature type="compositionally biased region" description="Low complexity" evidence="1">
    <location>
        <begin position="642"/>
        <end position="652"/>
    </location>
</feature>
<feature type="non-terminal residue" evidence="2">
    <location>
        <position position="904"/>
    </location>
</feature>
<feature type="compositionally biased region" description="Acidic residues" evidence="1">
    <location>
        <begin position="462"/>
        <end position="476"/>
    </location>
</feature>
<feature type="region of interest" description="Disordered" evidence="1">
    <location>
        <begin position="14"/>
        <end position="48"/>
    </location>
</feature>
<evidence type="ECO:0000313" key="3">
    <source>
        <dbReference type="Proteomes" id="UP001212841"/>
    </source>
</evidence>
<feature type="compositionally biased region" description="Low complexity" evidence="1">
    <location>
        <begin position="617"/>
        <end position="628"/>
    </location>
</feature>
<dbReference type="Proteomes" id="UP001212841">
    <property type="component" value="Unassembled WGS sequence"/>
</dbReference>
<feature type="region of interest" description="Disordered" evidence="1">
    <location>
        <begin position="300"/>
        <end position="546"/>
    </location>
</feature>
<evidence type="ECO:0000313" key="2">
    <source>
        <dbReference type="EMBL" id="KAJ3043089.1"/>
    </source>
</evidence>
<dbReference type="EMBL" id="JADGJD010001376">
    <property type="protein sequence ID" value="KAJ3043089.1"/>
    <property type="molecule type" value="Genomic_DNA"/>
</dbReference>
<feature type="compositionally biased region" description="Polar residues" evidence="1">
    <location>
        <begin position="71"/>
        <end position="93"/>
    </location>
</feature>
<sequence length="904" mass="96879">MDAEDPELAHAIALSKQEHEKQQRDIWDDLSGPSGSTPGRSQSNSMIARKLIIPTVPVDDFASASKVPNMKHQTPDSTTKSSGTMTRTSTKGSSHIAKHPPADPFSVSSASTPKFTHGPSDAASTPTITEDPHKPKALFSDSDSDGDDVMEISSTIKPPSVNTPSKKPLIKPLSSKAPSVAQIPKASVQLTPKSRVAPRSTANKRSIPELDLDTLWTEEEKQQRTKVFIESLYRLYGVSKTHTSKTPLSSSKPVGGQQGGSSPRLSRSPDVQASRAKRAKGTFDVDEFGYEFETVGNFKGSVGQAIGGERQSKYFPATPRAGREKVPVNSAPKSDTPLPRARRPGSSSNASNAQLSLKTPGKGRPVAKAASAAKGINTPKSHIRIEYGKINEVSDDEGTAAGPGDESGDVADMNIDHQTFSDEVVPSSQPQHQQNPFLVGQRSSGSSSDQRKPLTYMGPTLPDDEVGETWVEEDHEDFMSNGAASGTAKSSTAPLLETPSNRKKQPGTKLQMSQFRQPAASRPTSSSTPIQTKPQTTTFPSLNALSSPLLGASSPLLVDCSQTIDFDPEAAKTLPAYEQPLELSPPRQSQSASAGATSYTARVEMTGHFGHLGITPSASAGGSASKGKAPLKTPTIRDRVEQQQLRSQQRTRSVSEKIECPLCNKKFDKASVEEHSAGCGDGSEEGSGNGTEVEADLWEWEGSKSVSGTTERQRRRSALAAMKNIKKKRKFNEDLDGEIKNDFGSAKEGGSGGSAGKRRKTKMVVERGEPEQGECVVCHEMVDVEELEDHTNAHFSDEEGERGGSTRNRGQHHSAGNPLTRETDTHAMDPDSVDVLSDTEAGESPPSGLNTSIPLGNDHHLDDLIDGDSWCNHPQEDISYGEDEDFTNGNEEDEEEPPLSPLEG</sequence>
<protein>
    <submittedName>
        <fullName evidence="2">Uncharacterized protein</fullName>
    </submittedName>
</protein>
<feature type="compositionally biased region" description="Polar residues" evidence="1">
    <location>
        <begin position="586"/>
        <end position="599"/>
    </location>
</feature>
<comment type="caution">
    <text evidence="2">The sequence shown here is derived from an EMBL/GenBank/DDBJ whole genome shotgun (WGS) entry which is preliminary data.</text>
</comment>
<gene>
    <name evidence="2" type="ORF">HK097_001819</name>
</gene>
<feature type="compositionally biased region" description="Low complexity" evidence="1">
    <location>
        <begin position="164"/>
        <end position="179"/>
    </location>
</feature>
<feature type="compositionally biased region" description="Polar residues" evidence="1">
    <location>
        <begin position="152"/>
        <end position="163"/>
    </location>
</feature>
<reference evidence="2" key="1">
    <citation type="submission" date="2020-05" db="EMBL/GenBank/DDBJ databases">
        <title>Phylogenomic resolution of chytrid fungi.</title>
        <authorList>
            <person name="Stajich J.E."/>
            <person name="Amses K."/>
            <person name="Simmons R."/>
            <person name="Seto K."/>
            <person name="Myers J."/>
            <person name="Bonds A."/>
            <person name="Quandt C.A."/>
            <person name="Barry K."/>
            <person name="Liu P."/>
            <person name="Grigoriev I."/>
            <person name="Longcore J.E."/>
            <person name="James T.Y."/>
        </authorList>
    </citation>
    <scope>NUCLEOTIDE SEQUENCE</scope>
    <source>
        <strain evidence="2">JEL0318</strain>
    </source>
</reference>
<feature type="compositionally biased region" description="Low complexity" evidence="1">
    <location>
        <begin position="480"/>
        <end position="493"/>
    </location>
</feature>
<organism evidence="2 3">
    <name type="scientific">Rhizophlyctis rosea</name>
    <dbReference type="NCBI Taxonomy" id="64517"/>
    <lineage>
        <taxon>Eukaryota</taxon>
        <taxon>Fungi</taxon>
        <taxon>Fungi incertae sedis</taxon>
        <taxon>Chytridiomycota</taxon>
        <taxon>Chytridiomycota incertae sedis</taxon>
        <taxon>Chytridiomycetes</taxon>
        <taxon>Rhizophlyctidales</taxon>
        <taxon>Rhizophlyctidaceae</taxon>
        <taxon>Rhizophlyctis</taxon>
    </lineage>
</organism>
<feature type="compositionally biased region" description="Low complexity" evidence="1">
    <location>
        <begin position="346"/>
        <end position="357"/>
    </location>
</feature>
<feature type="region of interest" description="Disordered" evidence="1">
    <location>
        <begin position="612"/>
        <end position="653"/>
    </location>
</feature>
<feature type="region of interest" description="Disordered" evidence="1">
    <location>
        <begin position="735"/>
        <end position="904"/>
    </location>
</feature>
<accession>A0AAD5S6A7</accession>
<evidence type="ECO:0000256" key="1">
    <source>
        <dbReference type="SAM" id="MobiDB-lite"/>
    </source>
</evidence>
<feature type="compositionally biased region" description="Polar residues" evidence="1">
    <location>
        <begin position="426"/>
        <end position="436"/>
    </location>
</feature>
<feature type="region of interest" description="Disordered" evidence="1">
    <location>
        <begin position="63"/>
        <end position="209"/>
    </location>
</feature>
<proteinExistence type="predicted"/>
<feature type="region of interest" description="Disordered" evidence="1">
    <location>
        <begin position="571"/>
        <end position="599"/>
    </location>
</feature>
<keyword evidence="3" id="KW-1185">Reference proteome</keyword>
<feature type="region of interest" description="Disordered" evidence="1">
    <location>
        <begin position="241"/>
        <end position="280"/>
    </location>
</feature>
<feature type="compositionally biased region" description="Low complexity" evidence="1">
    <location>
        <begin position="518"/>
        <end position="529"/>
    </location>
</feature>
<dbReference type="AlphaFoldDB" id="A0AAD5S6A7"/>
<feature type="compositionally biased region" description="Polar residues" evidence="1">
    <location>
        <begin position="33"/>
        <end position="46"/>
    </location>
</feature>